<sequence>MPVVVVTLPHAKIGGFRAEGEAGKVRGSDSRVSQTRVVCLAHGSETWQSDSGDCGMFRRFHDTAVVVRDVITFSHAARTSRGGSHVLCRAGGRA</sequence>
<keyword evidence="2" id="KW-1185">Reference proteome</keyword>
<accession>A0AAD7S626</accession>
<evidence type="ECO:0000313" key="1">
    <source>
        <dbReference type="EMBL" id="KAJ8396619.1"/>
    </source>
</evidence>
<protein>
    <submittedName>
        <fullName evidence="1">Uncharacterized protein</fullName>
    </submittedName>
</protein>
<dbReference type="Proteomes" id="UP001221898">
    <property type="component" value="Unassembled WGS sequence"/>
</dbReference>
<reference evidence="1" key="1">
    <citation type="journal article" date="2023" name="Science">
        <title>Genome structures resolve the early diversification of teleost fishes.</title>
        <authorList>
            <person name="Parey E."/>
            <person name="Louis A."/>
            <person name="Montfort J."/>
            <person name="Bouchez O."/>
            <person name="Roques C."/>
            <person name="Iampietro C."/>
            <person name="Lluch J."/>
            <person name="Castinel A."/>
            <person name="Donnadieu C."/>
            <person name="Desvignes T."/>
            <person name="Floi Bucao C."/>
            <person name="Jouanno E."/>
            <person name="Wen M."/>
            <person name="Mejri S."/>
            <person name="Dirks R."/>
            <person name="Jansen H."/>
            <person name="Henkel C."/>
            <person name="Chen W.J."/>
            <person name="Zahm M."/>
            <person name="Cabau C."/>
            <person name="Klopp C."/>
            <person name="Thompson A.W."/>
            <person name="Robinson-Rechavi M."/>
            <person name="Braasch I."/>
            <person name="Lecointre G."/>
            <person name="Bobe J."/>
            <person name="Postlethwait J.H."/>
            <person name="Berthelot C."/>
            <person name="Roest Crollius H."/>
            <person name="Guiguen Y."/>
        </authorList>
    </citation>
    <scope>NUCLEOTIDE SEQUENCE</scope>
    <source>
        <strain evidence="1">NC1722</strain>
    </source>
</reference>
<organism evidence="1 2">
    <name type="scientific">Aldrovandia affinis</name>
    <dbReference type="NCBI Taxonomy" id="143900"/>
    <lineage>
        <taxon>Eukaryota</taxon>
        <taxon>Metazoa</taxon>
        <taxon>Chordata</taxon>
        <taxon>Craniata</taxon>
        <taxon>Vertebrata</taxon>
        <taxon>Euteleostomi</taxon>
        <taxon>Actinopterygii</taxon>
        <taxon>Neopterygii</taxon>
        <taxon>Teleostei</taxon>
        <taxon>Notacanthiformes</taxon>
        <taxon>Halosauridae</taxon>
        <taxon>Aldrovandia</taxon>
    </lineage>
</organism>
<gene>
    <name evidence="1" type="ORF">AAFF_G00016850</name>
</gene>
<comment type="caution">
    <text evidence="1">The sequence shown here is derived from an EMBL/GenBank/DDBJ whole genome shotgun (WGS) entry which is preliminary data.</text>
</comment>
<name>A0AAD7S626_9TELE</name>
<evidence type="ECO:0000313" key="2">
    <source>
        <dbReference type="Proteomes" id="UP001221898"/>
    </source>
</evidence>
<dbReference type="EMBL" id="JAINUG010000105">
    <property type="protein sequence ID" value="KAJ8396619.1"/>
    <property type="molecule type" value="Genomic_DNA"/>
</dbReference>
<dbReference type="AlphaFoldDB" id="A0AAD7S626"/>
<proteinExistence type="predicted"/>